<proteinExistence type="predicted"/>
<dbReference type="RefSeq" id="WP_234611855.1">
    <property type="nucleotide sequence ID" value="NZ_CP098806.1"/>
</dbReference>
<feature type="domain" description="Outer membrane protein beta-barrel" evidence="3">
    <location>
        <begin position="15"/>
        <end position="180"/>
    </location>
</feature>
<feature type="signal peptide" evidence="2">
    <location>
        <begin position="1"/>
        <end position="21"/>
    </location>
</feature>
<dbReference type="EMBL" id="JAJTTA010000002">
    <property type="protein sequence ID" value="MCF0039391.1"/>
    <property type="molecule type" value="Genomic_DNA"/>
</dbReference>
<name>A0A9X1P614_9BACT</name>
<evidence type="ECO:0000256" key="1">
    <source>
        <dbReference type="ARBA" id="ARBA00022729"/>
    </source>
</evidence>
<dbReference type="Proteomes" id="UP001139700">
    <property type="component" value="Unassembled WGS sequence"/>
</dbReference>
<evidence type="ECO:0000259" key="3">
    <source>
        <dbReference type="Pfam" id="PF13505"/>
    </source>
</evidence>
<accession>A0A9X1P614</accession>
<keyword evidence="1 2" id="KW-0732">Signal</keyword>
<reference evidence="4" key="1">
    <citation type="submission" date="2021-12" db="EMBL/GenBank/DDBJ databases">
        <title>Novel species in genus Dyadobacter.</title>
        <authorList>
            <person name="Ma C."/>
        </authorList>
    </citation>
    <scope>NUCLEOTIDE SEQUENCE</scope>
    <source>
        <strain evidence="4">CY399</strain>
    </source>
</reference>
<protein>
    <submittedName>
        <fullName evidence="4">Porin family protein</fullName>
    </submittedName>
</protein>
<sequence>MKKITLLIMLLQICAVSAVMAQLEGRRFLSGGIGANFSNTNPDLDEATNNYNGNVNIGIGKFKSQTKAVGWNLTGYLGGGKSLRYINGQSEPKSGLNQYGIGVGRFWQFYKHFNEKIGIYAGPNVNASYNYKKELLTNQDDTNEQKTHATTLSLGVGAGVYYRLSERWWLDASLGFATPFSVGYTKINNDYLESTSTSKASSFNYNLSPSFTFPSVGLGLRYFLAN</sequence>
<evidence type="ECO:0000313" key="5">
    <source>
        <dbReference type="Proteomes" id="UP001139700"/>
    </source>
</evidence>
<dbReference type="InterPro" id="IPR027385">
    <property type="entry name" value="Beta-barrel_OMP"/>
</dbReference>
<evidence type="ECO:0000313" key="4">
    <source>
        <dbReference type="EMBL" id="MCF0039391.1"/>
    </source>
</evidence>
<dbReference type="AlphaFoldDB" id="A0A9X1P614"/>
<feature type="chain" id="PRO_5040903097" evidence="2">
    <location>
        <begin position="22"/>
        <end position="226"/>
    </location>
</feature>
<dbReference type="Pfam" id="PF13505">
    <property type="entry name" value="OMP_b-brl"/>
    <property type="match status" value="1"/>
</dbReference>
<gene>
    <name evidence="4" type="ORF">LXM24_04775</name>
</gene>
<organism evidence="4 5">
    <name type="scientific">Dyadobacter fanqingshengii</name>
    <dbReference type="NCBI Taxonomy" id="2906443"/>
    <lineage>
        <taxon>Bacteria</taxon>
        <taxon>Pseudomonadati</taxon>
        <taxon>Bacteroidota</taxon>
        <taxon>Cytophagia</taxon>
        <taxon>Cytophagales</taxon>
        <taxon>Spirosomataceae</taxon>
        <taxon>Dyadobacter</taxon>
    </lineage>
</organism>
<comment type="caution">
    <text evidence="4">The sequence shown here is derived from an EMBL/GenBank/DDBJ whole genome shotgun (WGS) entry which is preliminary data.</text>
</comment>
<evidence type="ECO:0000256" key="2">
    <source>
        <dbReference type="SAM" id="SignalP"/>
    </source>
</evidence>
<dbReference type="SUPFAM" id="SSF56925">
    <property type="entry name" value="OMPA-like"/>
    <property type="match status" value="1"/>
</dbReference>
<keyword evidence="5" id="KW-1185">Reference proteome</keyword>
<dbReference type="InterPro" id="IPR011250">
    <property type="entry name" value="OMP/PagP_B-barrel"/>
</dbReference>